<reference evidence="1" key="1">
    <citation type="submission" date="2022-07" db="EMBL/GenBank/DDBJ databases">
        <title>Chromosome-level genome of Muraenolepis orangiensis.</title>
        <authorList>
            <person name="Kim J."/>
        </authorList>
    </citation>
    <scope>NUCLEOTIDE SEQUENCE</scope>
    <source>
        <strain evidence="1">KU_S4_2022</strain>
        <tissue evidence="1">Muscle</tissue>
    </source>
</reference>
<proteinExistence type="predicted"/>
<dbReference type="AlphaFoldDB" id="A0A9Q0EP38"/>
<accession>A0A9Q0EP38</accession>
<gene>
    <name evidence="1" type="ORF">NHX12_024943</name>
</gene>
<dbReference type="Proteomes" id="UP001148018">
    <property type="component" value="Unassembled WGS sequence"/>
</dbReference>
<protein>
    <submittedName>
        <fullName evidence="1">Uncharacterized protein</fullName>
    </submittedName>
</protein>
<comment type="caution">
    <text evidence="1">The sequence shown here is derived from an EMBL/GenBank/DDBJ whole genome shotgun (WGS) entry which is preliminary data.</text>
</comment>
<name>A0A9Q0EP38_9TELE</name>
<evidence type="ECO:0000313" key="1">
    <source>
        <dbReference type="EMBL" id="KAJ3607892.1"/>
    </source>
</evidence>
<keyword evidence="2" id="KW-1185">Reference proteome</keyword>
<organism evidence="1 2">
    <name type="scientific">Muraenolepis orangiensis</name>
    <name type="common">Patagonian moray cod</name>
    <dbReference type="NCBI Taxonomy" id="630683"/>
    <lineage>
        <taxon>Eukaryota</taxon>
        <taxon>Metazoa</taxon>
        <taxon>Chordata</taxon>
        <taxon>Craniata</taxon>
        <taxon>Vertebrata</taxon>
        <taxon>Euteleostomi</taxon>
        <taxon>Actinopterygii</taxon>
        <taxon>Neopterygii</taxon>
        <taxon>Teleostei</taxon>
        <taxon>Neoteleostei</taxon>
        <taxon>Acanthomorphata</taxon>
        <taxon>Zeiogadaria</taxon>
        <taxon>Gadariae</taxon>
        <taxon>Gadiformes</taxon>
        <taxon>Muraenolepidoidei</taxon>
        <taxon>Muraenolepididae</taxon>
        <taxon>Muraenolepis</taxon>
    </lineage>
</organism>
<dbReference type="EMBL" id="JANIIK010000040">
    <property type="protein sequence ID" value="KAJ3607892.1"/>
    <property type="molecule type" value="Genomic_DNA"/>
</dbReference>
<sequence length="113" mass="12539">TQLEEKHHFQCGKVENHYSPPDTLLQVTHYSPPDPLLEENHYSPPDTLLQVTHYSPPDTLLQVTHYSPPDPLLQRRVLAESGDLLFVPGGRTQSLLKVTGVGVTVEGKGVFGM</sequence>
<evidence type="ECO:0000313" key="2">
    <source>
        <dbReference type="Proteomes" id="UP001148018"/>
    </source>
</evidence>
<feature type="non-terminal residue" evidence="1">
    <location>
        <position position="113"/>
    </location>
</feature>